<proteinExistence type="predicted"/>
<dbReference type="PROSITE" id="PS51257">
    <property type="entry name" value="PROKAR_LIPOPROTEIN"/>
    <property type="match status" value="1"/>
</dbReference>
<dbReference type="EMBL" id="LBHB01000001">
    <property type="protein sequence ID" value="KLE35207.1"/>
    <property type="molecule type" value="Genomic_DNA"/>
</dbReference>
<evidence type="ECO:0000313" key="2">
    <source>
        <dbReference type="Proteomes" id="UP000053464"/>
    </source>
</evidence>
<organism evidence="1 2">
    <name type="scientific">Aurantiacibacter luteus</name>
    <dbReference type="NCBI Taxonomy" id="1581420"/>
    <lineage>
        <taxon>Bacteria</taxon>
        <taxon>Pseudomonadati</taxon>
        <taxon>Pseudomonadota</taxon>
        <taxon>Alphaproteobacteria</taxon>
        <taxon>Sphingomonadales</taxon>
        <taxon>Erythrobacteraceae</taxon>
        <taxon>Aurantiacibacter</taxon>
    </lineage>
</organism>
<accession>A0A0G9MWQ5</accession>
<dbReference type="OrthoDB" id="7428128at2"/>
<dbReference type="AlphaFoldDB" id="A0A0G9MWQ5"/>
<sequence>MRQAWKLAAGAIAAIMMVACDPGGVEADQASTLAVEGPDEVHLRTARLGPVLYSFDDSRLVPTEVKLAIPPTFDDTAFASKLIPVARADRLGAAQCRYDEDDQPDPCDAAQESGLSLALLERPLAEYRAAFARGDIEPLDDAMMDGSEGFSVVVNEGAREAEYSFAGVGDRTLLVVQQSDDDDPALDEELARVLATIHAADPAARS</sequence>
<comment type="caution">
    <text evidence="1">The sequence shown here is derived from an EMBL/GenBank/DDBJ whole genome shotgun (WGS) entry which is preliminary data.</text>
</comment>
<keyword evidence="2" id="KW-1185">Reference proteome</keyword>
<evidence type="ECO:0000313" key="1">
    <source>
        <dbReference type="EMBL" id="KLE35207.1"/>
    </source>
</evidence>
<dbReference type="Proteomes" id="UP000053464">
    <property type="component" value="Unassembled WGS sequence"/>
</dbReference>
<name>A0A0G9MWQ5_9SPHN</name>
<reference evidence="1 2" key="1">
    <citation type="submission" date="2015-04" db="EMBL/GenBank/DDBJ databases">
        <title>The draft genome sequence of Erythrobacter luteus KA37.</title>
        <authorList>
            <person name="Zhuang L."/>
            <person name="Liu Y."/>
            <person name="Shao Z."/>
        </authorList>
    </citation>
    <scope>NUCLEOTIDE SEQUENCE [LARGE SCALE GENOMIC DNA]</scope>
    <source>
        <strain evidence="1 2">KA37</strain>
    </source>
</reference>
<dbReference type="PATRIC" id="fig|1581420.6.peg.327"/>
<protein>
    <submittedName>
        <fullName evidence="1">Uncharacterized protein</fullName>
    </submittedName>
</protein>
<gene>
    <name evidence="1" type="ORF">AAW00_01630</name>
</gene>
<dbReference type="RefSeq" id="WP_156169892.1">
    <property type="nucleotide sequence ID" value="NZ_LBHB01000001.1"/>
</dbReference>